<dbReference type="InterPro" id="IPR029063">
    <property type="entry name" value="SAM-dependent_MTases_sf"/>
</dbReference>
<dbReference type="RefSeq" id="WP_185008386.1">
    <property type="nucleotide sequence ID" value="NZ_BAAAUI010000014.1"/>
</dbReference>
<dbReference type="InterPro" id="IPR013216">
    <property type="entry name" value="Methyltransf_11"/>
</dbReference>
<dbReference type="GO" id="GO:0008757">
    <property type="term" value="F:S-adenosylmethionine-dependent methyltransferase activity"/>
    <property type="evidence" value="ECO:0007669"/>
    <property type="project" value="InterPro"/>
</dbReference>
<dbReference type="InterPro" id="IPR050508">
    <property type="entry name" value="Methyltransf_Superfamily"/>
</dbReference>
<feature type="domain" description="Methyltransferase type 11" evidence="1">
    <location>
        <begin position="42"/>
        <end position="130"/>
    </location>
</feature>
<protein>
    <submittedName>
        <fullName evidence="2">SAM-dependent methyltransferase</fullName>
    </submittedName>
</protein>
<reference evidence="2 3" key="1">
    <citation type="submission" date="2020-08" db="EMBL/GenBank/DDBJ databases">
        <title>Sequencing the genomes of 1000 actinobacteria strains.</title>
        <authorList>
            <person name="Klenk H.-P."/>
        </authorList>
    </citation>
    <scope>NUCLEOTIDE SEQUENCE [LARGE SCALE GENOMIC DNA]</scope>
    <source>
        <strain evidence="2 3">DSM 44230</strain>
    </source>
</reference>
<dbReference type="EMBL" id="JACHMH010000001">
    <property type="protein sequence ID" value="MBB4681652.1"/>
    <property type="molecule type" value="Genomic_DNA"/>
</dbReference>
<keyword evidence="2" id="KW-0808">Transferase</keyword>
<evidence type="ECO:0000259" key="1">
    <source>
        <dbReference type="Pfam" id="PF08241"/>
    </source>
</evidence>
<sequence>MGIPRDYDDNPERYRRGMTASPGAPDLYALLAAELPDGAAVLDLGCAEGVLSHAVTARGSAPRLVVGLDRSATMLRAHPGPAVRGCVTALPFGDGSFDVVVAVNCLCHLGDPRPALREARRVLVEGGLFLAATIAHTDSPELAAVWRPARTAFDAEQAPELVRAVFPDVEIRPWDAPLVRLPDTRAVRDYLVARLMPPTEAEISARWVEVPLTVTKRGALILAR</sequence>
<dbReference type="Gene3D" id="3.40.50.150">
    <property type="entry name" value="Vaccinia Virus protein VP39"/>
    <property type="match status" value="1"/>
</dbReference>
<evidence type="ECO:0000313" key="2">
    <source>
        <dbReference type="EMBL" id="MBB4681652.1"/>
    </source>
</evidence>
<keyword evidence="3" id="KW-1185">Reference proteome</keyword>
<evidence type="ECO:0000313" key="3">
    <source>
        <dbReference type="Proteomes" id="UP000533598"/>
    </source>
</evidence>
<name>A0A7W7FXT8_9PSEU</name>
<dbReference type="Proteomes" id="UP000533598">
    <property type="component" value="Unassembled WGS sequence"/>
</dbReference>
<dbReference type="Pfam" id="PF08241">
    <property type="entry name" value="Methyltransf_11"/>
    <property type="match status" value="1"/>
</dbReference>
<gene>
    <name evidence="2" type="ORF">HNR67_007770</name>
</gene>
<dbReference type="GO" id="GO:0032259">
    <property type="term" value="P:methylation"/>
    <property type="evidence" value="ECO:0007669"/>
    <property type="project" value="UniProtKB-KW"/>
</dbReference>
<dbReference type="PANTHER" id="PTHR42912:SF93">
    <property type="entry name" value="N6-ADENOSINE-METHYLTRANSFERASE TMT1A"/>
    <property type="match status" value="1"/>
</dbReference>
<comment type="caution">
    <text evidence="2">The sequence shown here is derived from an EMBL/GenBank/DDBJ whole genome shotgun (WGS) entry which is preliminary data.</text>
</comment>
<accession>A0A7W7FXT8</accession>
<dbReference type="CDD" id="cd02440">
    <property type="entry name" value="AdoMet_MTases"/>
    <property type="match status" value="1"/>
</dbReference>
<dbReference type="PANTHER" id="PTHR42912">
    <property type="entry name" value="METHYLTRANSFERASE"/>
    <property type="match status" value="1"/>
</dbReference>
<organism evidence="2 3">
    <name type="scientific">Crossiella cryophila</name>
    <dbReference type="NCBI Taxonomy" id="43355"/>
    <lineage>
        <taxon>Bacteria</taxon>
        <taxon>Bacillati</taxon>
        <taxon>Actinomycetota</taxon>
        <taxon>Actinomycetes</taxon>
        <taxon>Pseudonocardiales</taxon>
        <taxon>Pseudonocardiaceae</taxon>
        <taxon>Crossiella</taxon>
    </lineage>
</organism>
<dbReference type="AlphaFoldDB" id="A0A7W7FXT8"/>
<keyword evidence="2" id="KW-0489">Methyltransferase</keyword>
<dbReference type="SUPFAM" id="SSF53335">
    <property type="entry name" value="S-adenosyl-L-methionine-dependent methyltransferases"/>
    <property type="match status" value="1"/>
</dbReference>
<proteinExistence type="predicted"/>